<feature type="transmembrane region" description="Helical" evidence="6">
    <location>
        <begin position="142"/>
        <end position="163"/>
    </location>
</feature>
<dbReference type="EMBL" id="RPOK01000004">
    <property type="protein sequence ID" value="RPJ65816.1"/>
    <property type="molecule type" value="Genomic_DNA"/>
</dbReference>
<dbReference type="PROSITE" id="PS50293">
    <property type="entry name" value="TPR_REGION"/>
    <property type="match status" value="1"/>
</dbReference>
<dbReference type="Gene3D" id="1.10.10.10">
    <property type="entry name" value="Winged helix-like DNA-binding domain superfamily/Winged helix DNA-binding domain"/>
    <property type="match status" value="1"/>
</dbReference>
<dbReference type="InterPro" id="IPR019734">
    <property type="entry name" value="TPR_rpt"/>
</dbReference>
<keyword evidence="3 5" id="KW-0238">DNA-binding</keyword>
<dbReference type="SMART" id="SM00862">
    <property type="entry name" value="Trans_reg_C"/>
    <property type="match status" value="1"/>
</dbReference>
<dbReference type="PROSITE" id="PS51755">
    <property type="entry name" value="OMPR_PHOB"/>
    <property type="match status" value="1"/>
</dbReference>
<dbReference type="OrthoDB" id="9180348at2"/>
<dbReference type="GO" id="GO:0000160">
    <property type="term" value="P:phosphorelay signal transduction system"/>
    <property type="evidence" value="ECO:0007669"/>
    <property type="project" value="InterPro"/>
</dbReference>
<dbReference type="PANTHER" id="PTHR44943">
    <property type="entry name" value="CELLULOSE SYNTHASE OPERON PROTEIN C"/>
    <property type="match status" value="1"/>
</dbReference>
<keyword evidence="2 4" id="KW-0802">TPR repeat</keyword>
<dbReference type="Pfam" id="PF00486">
    <property type="entry name" value="Trans_reg_C"/>
    <property type="match status" value="1"/>
</dbReference>
<keyword evidence="6" id="KW-1133">Transmembrane helix</keyword>
<keyword evidence="1" id="KW-0677">Repeat</keyword>
<evidence type="ECO:0000256" key="3">
    <source>
        <dbReference type="ARBA" id="ARBA00023125"/>
    </source>
</evidence>
<dbReference type="SUPFAM" id="SSF48452">
    <property type="entry name" value="TPR-like"/>
    <property type="match status" value="1"/>
</dbReference>
<name>A0A3N5Y067_9ALTE</name>
<dbReference type="CDD" id="cd00383">
    <property type="entry name" value="trans_reg_C"/>
    <property type="match status" value="1"/>
</dbReference>
<evidence type="ECO:0000259" key="7">
    <source>
        <dbReference type="PROSITE" id="PS51755"/>
    </source>
</evidence>
<evidence type="ECO:0000256" key="4">
    <source>
        <dbReference type="PROSITE-ProRule" id="PRU00339"/>
    </source>
</evidence>
<keyword evidence="9" id="KW-1185">Reference proteome</keyword>
<dbReference type="SMART" id="SM00028">
    <property type="entry name" value="TPR"/>
    <property type="match status" value="4"/>
</dbReference>
<evidence type="ECO:0000256" key="1">
    <source>
        <dbReference type="ARBA" id="ARBA00022737"/>
    </source>
</evidence>
<dbReference type="GO" id="GO:0003677">
    <property type="term" value="F:DNA binding"/>
    <property type="evidence" value="ECO:0007669"/>
    <property type="project" value="UniProtKB-UniRule"/>
</dbReference>
<dbReference type="InterPro" id="IPR011990">
    <property type="entry name" value="TPR-like_helical_dom_sf"/>
</dbReference>
<evidence type="ECO:0000313" key="8">
    <source>
        <dbReference type="EMBL" id="RPJ65816.1"/>
    </source>
</evidence>
<dbReference type="SUPFAM" id="SSF46894">
    <property type="entry name" value="C-terminal effector domain of the bipartite response regulators"/>
    <property type="match status" value="1"/>
</dbReference>
<keyword evidence="6" id="KW-0472">Membrane</keyword>
<dbReference type="Proteomes" id="UP000275281">
    <property type="component" value="Unassembled WGS sequence"/>
</dbReference>
<evidence type="ECO:0000313" key="9">
    <source>
        <dbReference type="Proteomes" id="UP000275281"/>
    </source>
</evidence>
<protein>
    <submittedName>
        <fullName evidence="8">Tetratricopeptide repeat protein</fullName>
    </submittedName>
</protein>
<dbReference type="InterPro" id="IPR051685">
    <property type="entry name" value="Ycf3/AcsC/BcsC/TPR_MFPF"/>
</dbReference>
<evidence type="ECO:0000256" key="5">
    <source>
        <dbReference type="PROSITE-ProRule" id="PRU01091"/>
    </source>
</evidence>
<feature type="repeat" description="TPR" evidence="4">
    <location>
        <begin position="279"/>
        <end position="312"/>
    </location>
</feature>
<evidence type="ECO:0000256" key="2">
    <source>
        <dbReference type="ARBA" id="ARBA00022803"/>
    </source>
</evidence>
<organism evidence="8 9">
    <name type="scientific">Alteromonas sediminis</name>
    <dbReference type="NCBI Taxonomy" id="2259342"/>
    <lineage>
        <taxon>Bacteria</taxon>
        <taxon>Pseudomonadati</taxon>
        <taxon>Pseudomonadota</taxon>
        <taxon>Gammaproteobacteria</taxon>
        <taxon>Alteromonadales</taxon>
        <taxon>Alteromonadaceae</taxon>
        <taxon>Alteromonas/Salinimonas group</taxon>
        <taxon>Alteromonas</taxon>
    </lineage>
</organism>
<gene>
    <name evidence="8" type="ORF">DRW07_13465</name>
</gene>
<dbReference type="AlphaFoldDB" id="A0A3N5Y067"/>
<feature type="domain" description="OmpR/PhoB-type" evidence="7">
    <location>
        <begin position="14"/>
        <end position="116"/>
    </location>
</feature>
<sequence>MGLKINHFMTITEKKTLRINHWHVNTETGELFDTRANKIAKERIDPIGITLLIALVQANGNMVSKDTLLSTLWPDVVVTDDALSRCVSRVRKLLGDNPRDPSYIETLPKRGYRLVASNAEWITASSHTDELSKPKEKLNLKIWPISAVGIVLLFVVVAVYLIYPLVPSSIENDEVTTLIQQADRYYHKVSRQDNEMALELYQQALAFNPNSPEAHAGLANTLVQRAIRMPADNQTSVWENTTLRLSLSDGRLFSDSAKSALDKAFMLSQKAISLAPENAKAYKALGFVLSAQNKLTDAVNTYNKALQLNPHAWDVLINMGDVHEILGQQTDAITYYKKALNAMSLQLPDEENHGNNWRADLGGLIGEKYLQRGNLNEAELWFRHVLSFAPFDAMATKGLTAVLKQTGRTGEANRLCQTYAERVGKFLC</sequence>
<dbReference type="PANTHER" id="PTHR44943:SF8">
    <property type="entry name" value="TPR REPEAT-CONTAINING PROTEIN MJ0263"/>
    <property type="match status" value="1"/>
</dbReference>
<comment type="caution">
    <text evidence="8">The sequence shown here is derived from an EMBL/GenBank/DDBJ whole genome shotgun (WGS) entry which is preliminary data.</text>
</comment>
<dbReference type="InterPro" id="IPR001867">
    <property type="entry name" value="OmpR/PhoB-type_DNA-bd"/>
</dbReference>
<evidence type="ECO:0000256" key="6">
    <source>
        <dbReference type="SAM" id="Phobius"/>
    </source>
</evidence>
<reference evidence="8 9" key="1">
    <citation type="submission" date="2018-11" db="EMBL/GenBank/DDBJ databases">
        <authorList>
            <person name="Ye M.-Q."/>
            <person name="Du Z.-J."/>
        </authorList>
    </citation>
    <scope>NUCLEOTIDE SEQUENCE [LARGE SCALE GENOMIC DNA]</scope>
    <source>
        <strain evidence="8 9">U0105</strain>
    </source>
</reference>
<proteinExistence type="predicted"/>
<dbReference type="GO" id="GO:0006355">
    <property type="term" value="P:regulation of DNA-templated transcription"/>
    <property type="evidence" value="ECO:0007669"/>
    <property type="project" value="InterPro"/>
</dbReference>
<dbReference type="InterPro" id="IPR016032">
    <property type="entry name" value="Sig_transdc_resp-reg_C-effctor"/>
</dbReference>
<dbReference type="Pfam" id="PF13432">
    <property type="entry name" value="TPR_16"/>
    <property type="match status" value="1"/>
</dbReference>
<dbReference type="Pfam" id="PF13414">
    <property type="entry name" value="TPR_11"/>
    <property type="match status" value="1"/>
</dbReference>
<dbReference type="InterPro" id="IPR036388">
    <property type="entry name" value="WH-like_DNA-bd_sf"/>
</dbReference>
<feature type="DNA-binding region" description="OmpR/PhoB-type" evidence="5">
    <location>
        <begin position="14"/>
        <end position="116"/>
    </location>
</feature>
<keyword evidence="6" id="KW-0812">Transmembrane</keyword>
<accession>A0A3N5Y067</accession>
<dbReference type="PROSITE" id="PS50005">
    <property type="entry name" value="TPR"/>
    <property type="match status" value="1"/>
</dbReference>
<dbReference type="Gene3D" id="1.25.40.10">
    <property type="entry name" value="Tetratricopeptide repeat domain"/>
    <property type="match status" value="2"/>
</dbReference>